<feature type="repeat" description="ANK" evidence="4">
    <location>
        <begin position="687"/>
        <end position="719"/>
    </location>
</feature>
<dbReference type="SMART" id="SM00248">
    <property type="entry name" value="ANK"/>
    <property type="match status" value="3"/>
</dbReference>
<feature type="coiled-coil region" evidence="5">
    <location>
        <begin position="89"/>
        <end position="129"/>
    </location>
</feature>
<keyword evidence="2" id="KW-0106">Calcium</keyword>
<evidence type="ECO:0000256" key="6">
    <source>
        <dbReference type="SAM" id="MobiDB-lite"/>
    </source>
</evidence>
<feature type="domain" description="EF-hand" evidence="7">
    <location>
        <begin position="338"/>
        <end position="373"/>
    </location>
</feature>
<dbReference type="Gene3D" id="1.10.238.10">
    <property type="entry name" value="EF-hand"/>
    <property type="match status" value="1"/>
</dbReference>
<keyword evidence="1" id="KW-0677">Repeat</keyword>
<dbReference type="GO" id="GO:0005509">
    <property type="term" value="F:calcium ion binding"/>
    <property type="evidence" value="ECO:0007669"/>
    <property type="project" value="InterPro"/>
</dbReference>
<dbReference type="InterPro" id="IPR002110">
    <property type="entry name" value="Ankyrin_rpt"/>
</dbReference>
<evidence type="ECO:0000256" key="5">
    <source>
        <dbReference type="SAM" id="Coils"/>
    </source>
</evidence>
<organism evidence="8 9">
    <name type="scientific">Symbiodinium microadriaticum</name>
    <name type="common">Dinoflagellate</name>
    <name type="synonym">Zooxanthella microadriatica</name>
    <dbReference type="NCBI Taxonomy" id="2951"/>
    <lineage>
        <taxon>Eukaryota</taxon>
        <taxon>Sar</taxon>
        <taxon>Alveolata</taxon>
        <taxon>Dinophyceae</taxon>
        <taxon>Suessiales</taxon>
        <taxon>Symbiodiniaceae</taxon>
        <taxon>Symbiodinium</taxon>
    </lineage>
</organism>
<evidence type="ECO:0000256" key="1">
    <source>
        <dbReference type="ARBA" id="ARBA00022737"/>
    </source>
</evidence>
<dbReference type="PROSITE" id="PS50297">
    <property type="entry name" value="ANK_REP_REGION"/>
    <property type="match status" value="3"/>
</dbReference>
<dbReference type="PANTHER" id="PTHR24166:SF48">
    <property type="entry name" value="PROTEIN VAPYRIN"/>
    <property type="match status" value="1"/>
</dbReference>
<evidence type="ECO:0000313" key="9">
    <source>
        <dbReference type="Proteomes" id="UP000186817"/>
    </source>
</evidence>
<dbReference type="InterPro" id="IPR036770">
    <property type="entry name" value="Ankyrin_rpt-contain_sf"/>
</dbReference>
<dbReference type="PROSITE" id="PS50222">
    <property type="entry name" value="EF_HAND_2"/>
    <property type="match status" value="2"/>
</dbReference>
<dbReference type="AlphaFoldDB" id="A0A1Q9DFV1"/>
<proteinExistence type="predicted"/>
<dbReference type="EMBL" id="LSRX01000559">
    <property type="protein sequence ID" value="OLP94066.1"/>
    <property type="molecule type" value="Genomic_DNA"/>
</dbReference>
<feature type="region of interest" description="Disordered" evidence="6">
    <location>
        <begin position="1009"/>
        <end position="1058"/>
    </location>
</feature>
<dbReference type="Pfam" id="PF13202">
    <property type="entry name" value="EF-hand_5"/>
    <property type="match status" value="1"/>
</dbReference>
<dbReference type="Pfam" id="PF00036">
    <property type="entry name" value="EF-hand_1"/>
    <property type="match status" value="1"/>
</dbReference>
<dbReference type="SUPFAM" id="SSF47473">
    <property type="entry name" value="EF-hand"/>
    <property type="match status" value="1"/>
</dbReference>
<sequence>MLADALDIRRCSGFSTGEKGYLSLFKESSTFLRSLDEDSRQLSAGGGRAIGSPRDVSCCCMRACALQNFGPHELSFEGEASAAAVKEMYSTAKALAKMAEERKQRLDERERKLDERELLLKASESLEQNEQSFRDEQDAAKKDFARVLHQIYLNQQNQLKGAEFQAKRQKLQNLLGKQLRKQKQLENMAAERAARYLDVIEGLQNPHNRRAALPQSKQRTQAEPMGTCTSTPRLRTFLAPRASDTYGDDWYFDTMNLLLDRWGPSHIQFLRKKFLEATENGDEELDKKGFFCLFAELQDMPPSVAESAFRMFDADGSGKLNFKEFCCALALCCQLMSSDDEKIRFVFDMFDTNDDGLLSAPEVQQLLDHALQREDDKNNAAMDAQQQEAALQHRTRRLAEMKQELLTGSSAPLSFDRFYEWAMGNMASLDNLLCTFQLVPEPQRERAVCEEILARNPTLQEGATWHCISHKWLQVWKAYTGWASPQLPRRQGSAPSSPPNDSGRGPEGRARERCHSGDSGVSLPLHALGQAPEALQPDSCPPFANMVRIWTLSGEELPILPEEQLGNVRSLKQVLHCQHGCPPRFQQVLLHHGSPLDDCGTLEPFMDMQLLLLPCRAASQNHADDLVSAASSGSVKDVEAILSRPQSPDLRNRSGHTALARASRHGHFEVVRLLLEAKAAPDLQQSDGGTALMGASQNGHSEVLRLLLEARAGKDFMNTFGATALMMACYHGHVGVARLLLEAGADKDVANSRGTTALTLAARPVGNACEALLGGDGIDDLFNSQLRPDPGSLPVAQGDFYEVIVQFIGRYQSLPARPPEIDNADLEGEHKELIPEEMWLRLVEWLGARRCMEEDLLFLGRFYENLGEAWEVVAGPDGTPLPQFSLSHALCRRFFISKQSTLDQAASVQDVGRDGPKPTTLSMLAEKLSKPVDRKNADFGLSCIAGSAAARRDRGHFRGEQWRLVDSQNSTLDEFLEGKARLAGWDAGAFMLETQVESEWPREKLLSAAAEEAGDEDVPHPEEAGDEDVPHPEEATRGPRVQETDNGCPELNIPESFW</sequence>
<dbReference type="InterPro" id="IPR018247">
    <property type="entry name" value="EF_Hand_1_Ca_BS"/>
</dbReference>
<dbReference type="OrthoDB" id="191686at2759"/>
<evidence type="ECO:0000256" key="4">
    <source>
        <dbReference type="PROSITE-ProRule" id="PRU00023"/>
    </source>
</evidence>
<dbReference type="InterPro" id="IPR011992">
    <property type="entry name" value="EF-hand-dom_pair"/>
</dbReference>
<gene>
    <name evidence="8" type="primary">ankrd29</name>
    <name evidence="8" type="ORF">AK812_SmicGene23954</name>
</gene>
<protein>
    <submittedName>
        <fullName evidence="8">Ankyrin repeat domain-containing protein 29</fullName>
    </submittedName>
</protein>
<feature type="repeat" description="ANK" evidence="4">
    <location>
        <begin position="720"/>
        <end position="752"/>
    </location>
</feature>
<dbReference type="Pfam" id="PF12796">
    <property type="entry name" value="Ank_2"/>
    <property type="match status" value="2"/>
</dbReference>
<evidence type="ECO:0000256" key="2">
    <source>
        <dbReference type="ARBA" id="ARBA00022837"/>
    </source>
</evidence>
<dbReference type="PROSITE" id="PS50088">
    <property type="entry name" value="ANK_REPEAT"/>
    <property type="match status" value="3"/>
</dbReference>
<dbReference type="PROSITE" id="PS00018">
    <property type="entry name" value="EF_HAND_1"/>
    <property type="match status" value="2"/>
</dbReference>
<dbReference type="Gene3D" id="3.30.2230.10">
    <property type="entry name" value="DUSP-like"/>
    <property type="match status" value="1"/>
</dbReference>
<dbReference type="InterPro" id="IPR050889">
    <property type="entry name" value="Dendritic_Spine_Reg/Scaffold"/>
</dbReference>
<dbReference type="SUPFAM" id="SSF48403">
    <property type="entry name" value="Ankyrin repeat"/>
    <property type="match status" value="1"/>
</dbReference>
<comment type="caution">
    <text evidence="8">The sequence shown here is derived from an EMBL/GenBank/DDBJ whole genome shotgun (WGS) entry which is preliminary data.</text>
</comment>
<accession>A0A1Q9DFV1</accession>
<feature type="repeat" description="ANK" evidence="4">
    <location>
        <begin position="654"/>
        <end position="686"/>
    </location>
</feature>
<feature type="domain" description="EF-hand" evidence="7">
    <location>
        <begin position="300"/>
        <end position="335"/>
    </location>
</feature>
<evidence type="ECO:0000259" key="7">
    <source>
        <dbReference type="PROSITE" id="PS50222"/>
    </source>
</evidence>
<dbReference type="Gene3D" id="1.25.40.20">
    <property type="entry name" value="Ankyrin repeat-containing domain"/>
    <property type="match status" value="1"/>
</dbReference>
<dbReference type="InterPro" id="IPR035927">
    <property type="entry name" value="DUSP-like_sf"/>
</dbReference>
<evidence type="ECO:0000313" key="8">
    <source>
        <dbReference type="EMBL" id="OLP94066.1"/>
    </source>
</evidence>
<evidence type="ECO:0000256" key="3">
    <source>
        <dbReference type="ARBA" id="ARBA00023043"/>
    </source>
</evidence>
<reference evidence="8 9" key="1">
    <citation type="submission" date="2016-02" db="EMBL/GenBank/DDBJ databases">
        <title>Genome analysis of coral dinoflagellate symbionts highlights evolutionary adaptations to a symbiotic lifestyle.</title>
        <authorList>
            <person name="Aranda M."/>
            <person name="Li Y."/>
            <person name="Liew Y.J."/>
            <person name="Baumgarten S."/>
            <person name="Simakov O."/>
            <person name="Wilson M."/>
            <person name="Piel J."/>
            <person name="Ashoor H."/>
            <person name="Bougouffa S."/>
            <person name="Bajic V.B."/>
            <person name="Ryu T."/>
            <person name="Ravasi T."/>
            <person name="Bayer T."/>
            <person name="Micklem G."/>
            <person name="Kim H."/>
            <person name="Bhak J."/>
            <person name="Lajeunesse T.C."/>
            <person name="Voolstra C.R."/>
        </authorList>
    </citation>
    <scope>NUCLEOTIDE SEQUENCE [LARGE SCALE GENOMIC DNA]</scope>
    <source>
        <strain evidence="8 9">CCMP2467</strain>
    </source>
</reference>
<keyword evidence="3 4" id="KW-0040">ANK repeat</keyword>
<feature type="compositionally biased region" description="Basic and acidic residues" evidence="6">
    <location>
        <begin position="1017"/>
        <end position="1043"/>
    </location>
</feature>
<dbReference type="SUPFAM" id="SSF143791">
    <property type="entry name" value="DUSP-like"/>
    <property type="match status" value="1"/>
</dbReference>
<keyword evidence="9" id="KW-1185">Reference proteome</keyword>
<dbReference type="Proteomes" id="UP000186817">
    <property type="component" value="Unassembled WGS sequence"/>
</dbReference>
<name>A0A1Q9DFV1_SYMMI</name>
<feature type="compositionally biased region" description="Basic and acidic residues" evidence="6">
    <location>
        <begin position="504"/>
        <end position="516"/>
    </location>
</feature>
<dbReference type="PANTHER" id="PTHR24166">
    <property type="entry name" value="ROLLING PEBBLES, ISOFORM B"/>
    <property type="match status" value="1"/>
</dbReference>
<dbReference type="SMART" id="SM00054">
    <property type="entry name" value="EFh"/>
    <property type="match status" value="2"/>
</dbReference>
<feature type="region of interest" description="Disordered" evidence="6">
    <location>
        <begin position="486"/>
        <end position="517"/>
    </location>
</feature>
<dbReference type="InterPro" id="IPR002048">
    <property type="entry name" value="EF_hand_dom"/>
</dbReference>
<keyword evidence="5" id="KW-0175">Coiled coil</keyword>
<dbReference type="CDD" id="cd00051">
    <property type="entry name" value="EFh"/>
    <property type="match status" value="1"/>
</dbReference>